<evidence type="ECO:0000313" key="3">
    <source>
        <dbReference type="Proteomes" id="UP001152320"/>
    </source>
</evidence>
<dbReference type="Gene3D" id="1.10.340.70">
    <property type="match status" value="1"/>
</dbReference>
<dbReference type="InterPro" id="IPR050951">
    <property type="entry name" value="Retrovirus_Pol_polyprotein"/>
</dbReference>
<organism evidence="2 3">
    <name type="scientific">Holothuria leucospilota</name>
    <name type="common">Black long sea cucumber</name>
    <name type="synonym">Mertensiothuria leucospilota</name>
    <dbReference type="NCBI Taxonomy" id="206669"/>
    <lineage>
        <taxon>Eukaryota</taxon>
        <taxon>Metazoa</taxon>
        <taxon>Echinodermata</taxon>
        <taxon>Eleutherozoa</taxon>
        <taxon>Echinozoa</taxon>
        <taxon>Holothuroidea</taxon>
        <taxon>Aspidochirotacea</taxon>
        <taxon>Aspidochirotida</taxon>
        <taxon>Holothuriidae</taxon>
        <taxon>Holothuria</taxon>
    </lineage>
</organism>
<gene>
    <name evidence="2" type="ORF">HOLleu_11613</name>
</gene>
<dbReference type="Proteomes" id="UP001152320">
    <property type="component" value="Chromosome 4"/>
</dbReference>
<dbReference type="InterPro" id="IPR041588">
    <property type="entry name" value="Integrase_H2C2"/>
</dbReference>
<proteinExistence type="predicted"/>
<protein>
    <recommendedName>
        <fullName evidence="1">Integrase zinc-binding domain-containing protein</fullName>
    </recommendedName>
</protein>
<dbReference type="Pfam" id="PF17921">
    <property type="entry name" value="Integrase_H2C2"/>
    <property type="match status" value="1"/>
</dbReference>
<comment type="caution">
    <text evidence="2">The sequence shown here is derived from an EMBL/GenBank/DDBJ whole genome shotgun (WGS) entry which is preliminary data.</text>
</comment>
<dbReference type="PANTHER" id="PTHR37984:SF5">
    <property type="entry name" value="PROTEIN NYNRIN-LIKE"/>
    <property type="match status" value="1"/>
</dbReference>
<sequence length="220" mass="24845">MSGMWDKEFHQPEKIVSTRKCALATEMADQNLPDQNNRLPYRISSAPVLFQSVMDQILQVLEGFMCYLADILVVGKASRLFCTRRALITWGLRVVIPSTLQQRVLETLHEEHLGISRMTAMARSFWWPGLDQRVSREKANESSPAIIEPHIPQIPTVGEASPLKVMKPPETENDQRRILPALRTKTADITTKASPYIYRGHHVEAVIGTSEKLGGMYPPI</sequence>
<feature type="domain" description="Integrase zinc-binding" evidence="1">
    <location>
        <begin position="96"/>
        <end position="135"/>
    </location>
</feature>
<evidence type="ECO:0000259" key="1">
    <source>
        <dbReference type="Pfam" id="PF17921"/>
    </source>
</evidence>
<reference evidence="2" key="1">
    <citation type="submission" date="2021-10" db="EMBL/GenBank/DDBJ databases">
        <title>Tropical sea cucumber genome reveals ecological adaptation and Cuvierian tubules defense mechanism.</title>
        <authorList>
            <person name="Chen T."/>
        </authorList>
    </citation>
    <scope>NUCLEOTIDE SEQUENCE</scope>
    <source>
        <strain evidence="2">Nanhai2018</strain>
        <tissue evidence="2">Muscle</tissue>
    </source>
</reference>
<dbReference type="AlphaFoldDB" id="A0A9Q1HF98"/>
<dbReference type="OrthoDB" id="7758825at2759"/>
<dbReference type="PANTHER" id="PTHR37984">
    <property type="entry name" value="PROTEIN CBG26694"/>
    <property type="match status" value="1"/>
</dbReference>
<dbReference type="SUPFAM" id="SSF56672">
    <property type="entry name" value="DNA/RNA polymerases"/>
    <property type="match status" value="1"/>
</dbReference>
<keyword evidence="3" id="KW-1185">Reference proteome</keyword>
<dbReference type="EMBL" id="JAIZAY010000004">
    <property type="protein sequence ID" value="KAJ8044219.1"/>
    <property type="molecule type" value="Genomic_DNA"/>
</dbReference>
<accession>A0A9Q1HF98</accession>
<dbReference type="InterPro" id="IPR043502">
    <property type="entry name" value="DNA/RNA_pol_sf"/>
</dbReference>
<evidence type="ECO:0000313" key="2">
    <source>
        <dbReference type="EMBL" id="KAJ8044219.1"/>
    </source>
</evidence>
<name>A0A9Q1HF98_HOLLE</name>